<evidence type="ECO:0000256" key="1">
    <source>
        <dbReference type="SAM" id="MobiDB-lite"/>
    </source>
</evidence>
<evidence type="ECO:0008006" key="5">
    <source>
        <dbReference type="Google" id="ProtNLM"/>
    </source>
</evidence>
<feature type="transmembrane region" description="Helical" evidence="2">
    <location>
        <begin position="357"/>
        <end position="379"/>
    </location>
</feature>
<dbReference type="PANTHER" id="PTHR36819">
    <property type="entry name" value="REGULATOR OF PHOSPHOLIPASE D SRF1"/>
    <property type="match status" value="1"/>
</dbReference>
<accession>A0A420J3A7</accession>
<keyword evidence="2" id="KW-0472">Membrane</keyword>
<dbReference type="GO" id="GO:0000324">
    <property type="term" value="C:fungal-type vacuole"/>
    <property type="evidence" value="ECO:0007669"/>
    <property type="project" value="TreeGrafter"/>
</dbReference>
<dbReference type="PANTHER" id="PTHR36819:SF1">
    <property type="entry name" value="REGULATOR OF PHOSPHOLIPASE D SRF1"/>
    <property type="match status" value="1"/>
</dbReference>
<keyword evidence="2" id="KW-1133">Transmembrane helix</keyword>
<gene>
    <name evidence="3" type="ORF">GcM3_037034</name>
</gene>
<name>A0A420J3A7_9PEZI</name>
<reference evidence="3 4" key="1">
    <citation type="journal article" date="2018" name="BMC Genomics">
        <title>Comparative genome analyses reveal sequence features reflecting distinct modes of host-adaptation between dicot and monocot powdery mildew.</title>
        <authorList>
            <person name="Wu Y."/>
            <person name="Ma X."/>
            <person name="Pan Z."/>
            <person name="Kale S.D."/>
            <person name="Song Y."/>
            <person name="King H."/>
            <person name="Zhang Q."/>
            <person name="Presley C."/>
            <person name="Deng X."/>
            <person name="Wei C.I."/>
            <person name="Xiao S."/>
        </authorList>
    </citation>
    <scope>NUCLEOTIDE SEQUENCE [LARGE SCALE GENOMIC DNA]</scope>
    <source>
        <strain evidence="3">UMSG3</strain>
    </source>
</reference>
<organism evidence="3 4">
    <name type="scientific">Golovinomyces cichoracearum</name>
    <dbReference type="NCBI Taxonomy" id="62708"/>
    <lineage>
        <taxon>Eukaryota</taxon>
        <taxon>Fungi</taxon>
        <taxon>Dikarya</taxon>
        <taxon>Ascomycota</taxon>
        <taxon>Pezizomycotina</taxon>
        <taxon>Leotiomycetes</taxon>
        <taxon>Erysiphales</taxon>
        <taxon>Erysiphaceae</taxon>
        <taxon>Golovinomyces</taxon>
    </lineage>
</organism>
<feature type="transmembrane region" description="Helical" evidence="2">
    <location>
        <begin position="399"/>
        <end position="423"/>
    </location>
</feature>
<evidence type="ECO:0000313" key="4">
    <source>
        <dbReference type="Proteomes" id="UP000283383"/>
    </source>
</evidence>
<protein>
    <recommendedName>
        <fullName evidence="5">Regulator of phospholipase D SRF1</fullName>
    </recommendedName>
</protein>
<evidence type="ECO:0000256" key="2">
    <source>
        <dbReference type="SAM" id="Phobius"/>
    </source>
</evidence>
<sequence length="435" mass="48228">MSTSKHGPKFEISQHGTSPGLQMASTSPPASLKDIEIVGMVGPLSRPKANSISSHNSSLSSQTHRSSTTFGTNTGYRAIKKDVRALPPWLRTYEEEEEDASAPIHSLISPLRPQTAEHHQTPDNIARRVSQDGYVDAYEDAPNGINKKKPETGFFGGLKEPVKGRKWDHVRDGDPVIVQTRVPNKILPWRIYIESSSYGPSSDVECTRVDLDFLNQQTPGYQIPWRGDLEGSKDLENHAGLSHTRKQRKTLTRRIQVCICGDTSRVLLIHAQHHLIMHPLAPLILRLIVLTTSVIALGIATSVHYLSAKYRYEQTPSSTMAIVVDVVAIPYILYITWDEYTGKPLGLRAPGAKIRLVLLDLFFIIYESANLSLAFGSLTDDNGSCESSVNGYNFIICNRVKALCGILMLALYAWSLTFAISIIRLVQRVGGKEED</sequence>
<keyword evidence="4" id="KW-1185">Reference proteome</keyword>
<proteinExistence type="predicted"/>
<evidence type="ECO:0000313" key="3">
    <source>
        <dbReference type="EMBL" id="RKF81279.1"/>
    </source>
</evidence>
<dbReference type="GO" id="GO:0071944">
    <property type="term" value="C:cell periphery"/>
    <property type="evidence" value="ECO:0007669"/>
    <property type="project" value="TreeGrafter"/>
</dbReference>
<keyword evidence="2" id="KW-0812">Transmembrane</keyword>
<dbReference type="AlphaFoldDB" id="A0A420J3A7"/>
<dbReference type="Proteomes" id="UP000283383">
    <property type="component" value="Unassembled WGS sequence"/>
</dbReference>
<feature type="region of interest" description="Disordered" evidence="1">
    <location>
        <begin position="1"/>
        <end position="28"/>
    </location>
</feature>
<feature type="transmembrane region" description="Helical" evidence="2">
    <location>
        <begin position="318"/>
        <end position="337"/>
    </location>
</feature>
<feature type="transmembrane region" description="Helical" evidence="2">
    <location>
        <begin position="283"/>
        <end position="306"/>
    </location>
</feature>
<feature type="compositionally biased region" description="Low complexity" evidence="1">
    <location>
        <begin position="51"/>
        <end position="69"/>
    </location>
</feature>
<dbReference type="InterPro" id="IPR037737">
    <property type="entry name" value="Srf1"/>
</dbReference>
<dbReference type="EMBL" id="MCBQ01003741">
    <property type="protein sequence ID" value="RKF81279.1"/>
    <property type="molecule type" value="Genomic_DNA"/>
</dbReference>
<comment type="caution">
    <text evidence="3">The sequence shown here is derived from an EMBL/GenBank/DDBJ whole genome shotgun (WGS) entry which is preliminary data.</text>
</comment>
<feature type="region of interest" description="Disordered" evidence="1">
    <location>
        <begin position="46"/>
        <end position="73"/>
    </location>
</feature>
<feature type="compositionally biased region" description="Polar residues" evidence="1">
    <location>
        <begin position="14"/>
        <end position="28"/>
    </location>
</feature>